<reference evidence="10 11" key="1">
    <citation type="submission" date="2018-06" db="EMBL/GenBank/DDBJ databases">
        <title>The genome of Pseudomonas putida NX-1, a lignin degrader.</title>
        <authorList>
            <person name="Xu Z."/>
        </authorList>
    </citation>
    <scope>NUCLEOTIDE SEQUENCE [LARGE SCALE GENOMIC DNA]</scope>
    <source>
        <strain evidence="10 11">NX-1</strain>
    </source>
</reference>
<evidence type="ECO:0000259" key="9">
    <source>
        <dbReference type="PROSITE" id="PS51208"/>
    </source>
</evidence>
<dbReference type="CDD" id="cd04848">
    <property type="entry name" value="Peptidases_S8_Autotransporter_serine_protease_like"/>
    <property type="match status" value="1"/>
</dbReference>
<evidence type="ECO:0000256" key="4">
    <source>
        <dbReference type="ARBA" id="ARBA00022801"/>
    </source>
</evidence>
<evidence type="ECO:0000313" key="10">
    <source>
        <dbReference type="EMBL" id="AXA24733.1"/>
    </source>
</evidence>
<dbReference type="PROSITE" id="PS51892">
    <property type="entry name" value="SUBTILASE"/>
    <property type="match status" value="1"/>
</dbReference>
<dbReference type="AlphaFoldDB" id="A0AAD0L6A9"/>
<dbReference type="InterPro" id="IPR005546">
    <property type="entry name" value="Autotransporte_beta"/>
</dbReference>
<feature type="region of interest" description="Disordered" evidence="7">
    <location>
        <begin position="153"/>
        <end position="175"/>
    </location>
</feature>
<dbReference type="PRINTS" id="PR00723">
    <property type="entry name" value="SUBTILISIN"/>
</dbReference>
<dbReference type="SMART" id="SM00869">
    <property type="entry name" value="Autotransporter"/>
    <property type="match status" value="1"/>
</dbReference>
<keyword evidence="4 6" id="KW-0378">Hydrolase</keyword>
<feature type="active site" description="Charge relay system" evidence="6">
    <location>
        <position position="331"/>
    </location>
</feature>
<dbReference type="Pfam" id="PF00082">
    <property type="entry name" value="Peptidase_S8"/>
    <property type="match status" value="1"/>
</dbReference>
<evidence type="ECO:0000256" key="5">
    <source>
        <dbReference type="ARBA" id="ARBA00022825"/>
    </source>
</evidence>
<feature type="chain" id="PRO_5042270351" evidence="8">
    <location>
        <begin position="34"/>
        <end position="972"/>
    </location>
</feature>
<sequence length="972" mass="103355">MKPSLKKCTLDAKSLTQLALAPLLAALSSHANAANNSSGWEQDYVDVPAARELELFGRGVDVGVIDRGFLPQHPAFFGLDIRPLINRTIINDMAFDSDLSIPKFGTDEKTGLPTIESHGASVSGIIASRTESLGAFTFVGGVAPESRLFQTEVGEVDEDEDESDDNAEEHPSSLLTPRKEEYFYGALSTLQQKAPSIRIISNSYNDDPIGETPESVDLAYSRIDPAAKHPFIDELVSGVKSGRLFTFAAGNESNVQPGLLATLPRYRPELESGFLSVVAVGADGRLTDYSNECGVSRGWCLAAPGDLYVVGASVSGERNVEYVYEPSSGTSFSTPLVSSGAALIAERFPYLSMAQVRMTLLTTASDLGSPGVDNEFGWGLLNLGKAIKGPAMLFADQTVTMNPTALRWSDRDVWSNDITSGGTLTKSGAGALTLAGNNRFSGVAVEQGELALDGTNQFSTTSHVRSGRLVVNGALTGPGLTVAESGELRGRGQVNAPTRLQGTLVVDREVSALSFTRSLELSTTSTLKTTDSQHAAIRLEGPAAFANLGGRIQLTAVPTHSVGTVQPLIVASQGAGYSGGFDSLQQAPGLAERGMRYDLRFRQHSVDLILASTELPGQKDLRGNTARTASALNALRDRPIALRAGDYNGWLQSTLSRGYLDDLPRNAGGQVYADSLAYLSRQPIAVSNAMSSELSNVSPGQTTRLWMQGLTSGQRNEGGSSASNSRERSDGVAIGIIQKFDERNQGGATLAQTKGRVSSAGGKVEFDITQLSVGFIHAFDSLQQGPYLSGILGAGYFDARSKRDLTGFTSAKGDSNGQLYHASINVGYQQRYADWRIEPRVGLVATHTQWSDRREKNSELALGVNKASKDATFATVELSIGRGIPMGSWSLEPELNLGYHRSLSSRGASSTATLEGVEVKQNSAEQSRDLLSAGLAVRARHGSVQASLALKETVGEKIGNSAGAMLKLSYEF</sequence>
<dbReference type="InterPro" id="IPR000209">
    <property type="entry name" value="Peptidase_S8/S53_dom"/>
</dbReference>
<feature type="domain" description="Autotransporter" evidence="9">
    <location>
        <begin position="698"/>
        <end position="972"/>
    </location>
</feature>
<dbReference type="Pfam" id="PF03797">
    <property type="entry name" value="Autotransporter"/>
    <property type="match status" value="1"/>
</dbReference>
<keyword evidence="2 6" id="KW-0645">Protease</keyword>
<keyword evidence="3 8" id="KW-0732">Signal</keyword>
<dbReference type="PANTHER" id="PTHR43806:SF11">
    <property type="entry name" value="CEREVISIN-RELATED"/>
    <property type="match status" value="1"/>
</dbReference>
<feature type="active site" description="Charge relay system" evidence="6">
    <location>
        <position position="118"/>
    </location>
</feature>
<dbReference type="InterPro" id="IPR050131">
    <property type="entry name" value="Peptidase_S8_subtilisin-like"/>
</dbReference>
<dbReference type="Proteomes" id="UP000251617">
    <property type="component" value="Chromosome"/>
</dbReference>
<dbReference type="InterPro" id="IPR036852">
    <property type="entry name" value="Peptidase_S8/S53_dom_sf"/>
</dbReference>
<dbReference type="InterPro" id="IPR015500">
    <property type="entry name" value="Peptidase_S8_subtilisin-rel"/>
</dbReference>
<comment type="similarity">
    <text evidence="1 6">Belongs to the peptidase S8 family.</text>
</comment>
<gene>
    <name evidence="10" type="ORF">C1S65_11650</name>
</gene>
<protein>
    <submittedName>
        <fullName evidence="10">Autotransporter outer membrane beta-barrel domain-containing protein</fullName>
    </submittedName>
</protein>
<dbReference type="GO" id="GO:0004252">
    <property type="term" value="F:serine-type endopeptidase activity"/>
    <property type="evidence" value="ECO:0007669"/>
    <property type="project" value="UniProtKB-UniRule"/>
</dbReference>
<dbReference type="Gene3D" id="2.40.128.130">
    <property type="entry name" value="Autotransporter beta-domain"/>
    <property type="match status" value="1"/>
</dbReference>
<dbReference type="NCBIfam" id="TIGR02601">
    <property type="entry name" value="autotrns_rpt"/>
    <property type="match status" value="1"/>
</dbReference>
<dbReference type="InterPro" id="IPR036709">
    <property type="entry name" value="Autotransporte_beta_dom_sf"/>
</dbReference>
<dbReference type="SUPFAM" id="SSF103515">
    <property type="entry name" value="Autotransporter"/>
    <property type="match status" value="1"/>
</dbReference>
<dbReference type="EMBL" id="CP030750">
    <property type="protein sequence ID" value="AXA24733.1"/>
    <property type="molecule type" value="Genomic_DNA"/>
</dbReference>
<feature type="active site" description="Charge relay system" evidence="6">
    <location>
        <position position="66"/>
    </location>
</feature>
<dbReference type="PANTHER" id="PTHR43806">
    <property type="entry name" value="PEPTIDASE S8"/>
    <property type="match status" value="1"/>
</dbReference>
<feature type="compositionally biased region" description="Acidic residues" evidence="7">
    <location>
        <begin position="154"/>
        <end position="167"/>
    </location>
</feature>
<evidence type="ECO:0000256" key="3">
    <source>
        <dbReference type="ARBA" id="ARBA00022729"/>
    </source>
</evidence>
<evidence type="ECO:0000256" key="1">
    <source>
        <dbReference type="ARBA" id="ARBA00011073"/>
    </source>
</evidence>
<keyword evidence="5 6" id="KW-0720">Serine protease</keyword>
<name>A0AAD0L6A9_PSEPU</name>
<organism evidence="10 11">
    <name type="scientific">Pseudomonas putida</name>
    <name type="common">Arthrobacter siderocapsulatus</name>
    <dbReference type="NCBI Taxonomy" id="303"/>
    <lineage>
        <taxon>Bacteria</taxon>
        <taxon>Pseudomonadati</taxon>
        <taxon>Pseudomonadota</taxon>
        <taxon>Gammaproteobacteria</taxon>
        <taxon>Pseudomonadales</taxon>
        <taxon>Pseudomonadaceae</taxon>
        <taxon>Pseudomonas</taxon>
    </lineage>
</organism>
<proteinExistence type="inferred from homology"/>
<evidence type="ECO:0000256" key="6">
    <source>
        <dbReference type="PROSITE-ProRule" id="PRU01240"/>
    </source>
</evidence>
<dbReference type="PROSITE" id="PS51208">
    <property type="entry name" value="AUTOTRANSPORTER"/>
    <property type="match status" value="1"/>
</dbReference>
<dbReference type="Gene3D" id="3.40.50.200">
    <property type="entry name" value="Peptidase S8/S53 domain"/>
    <property type="match status" value="1"/>
</dbReference>
<dbReference type="Pfam" id="PF12951">
    <property type="entry name" value="PATR"/>
    <property type="match status" value="1"/>
</dbReference>
<dbReference type="InterPro" id="IPR034061">
    <property type="entry name" value="Peptidases_S8_Autotransporter"/>
</dbReference>
<evidence type="ECO:0000313" key="11">
    <source>
        <dbReference type="Proteomes" id="UP000251617"/>
    </source>
</evidence>
<evidence type="ECO:0000256" key="8">
    <source>
        <dbReference type="SAM" id="SignalP"/>
    </source>
</evidence>
<evidence type="ECO:0000256" key="7">
    <source>
        <dbReference type="SAM" id="MobiDB-lite"/>
    </source>
</evidence>
<dbReference type="InterPro" id="IPR013425">
    <property type="entry name" value="Autotrns_rpt"/>
</dbReference>
<evidence type="ECO:0000256" key="2">
    <source>
        <dbReference type="ARBA" id="ARBA00022670"/>
    </source>
</evidence>
<dbReference type="RefSeq" id="WP_112898090.1">
    <property type="nucleotide sequence ID" value="NZ_CP030750.1"/>
</dbReference>
<feature type="signal peptide" evidence="8">
    <location>
        <begin position="1"/>
        <end position="33"/>
    </location>
</feature>
<accession>A0AAD0L6A9</accession>
<dbReference type="GO" id="GO:0006508">
    <property type="term" value="P:proteolysis"/>
    <property type="evidence" value="ECO:0007669"/>
    <property type="project" value="UniProtKB-KW"/>
</dbReference>
<dbReference type="SUPFAM" id="SSF52743">
    <property type="entry name" value="Subtilisin-like"/>
    <property type="match status" value="1"/>
</dbReference>